<dbReference type="EMBL" id="VUNC01000004">
    <property type="protein sequence ID" value="MST72706.1"/>
    <property type="molecule type" value="Genomic_DNA"/>
</dbReference>
<reference evidence="2 3" key="1">
    <citation type="submission" date="2019-08" db="EMBL/GenBank/DDBJ databases">
        <title>In-depth cultivation of the pig gut microbiome towards novel bacterial diversity and tailored functional studies.</title>
        <authorList>
            <person name="Wylensek D."/>
            <person name="Hitch T.C.A."/>
            <person name="Clavel T."/>
        </authorList>
    </citation>
    <scope>NUCLEOTIDE SEQUENCE [LARGE SCALE GENOMIC DNA]</scope>
    <source>
        <strain evidence="2 3">CA-Schmier-601-WT-1</strain>
    </source>
</reference>
<dbReference type="InterPro" id="IPR043129">
    <property type="entry name" value="ATPase_NBD"/>
</dbReference>
<dbReference type="PROSITE" id="PS01125">
    <property type="entry name" value="ROK"/>
    <property type="match status" value="1"/>
</dbReference>
<evidence type="ECO:0000256" key="1">
    <source>
        <dbReference type="ARBA" id="ARBA00006479"/>
    </source>
</evidence>
<keyword evidence="3" id="KW-1185">Reference proteome</keyword>
<protein>
    <submittedName>
        <fullName evidence="2">ROK family protein</fullName>
    </submittedName>
</protein>
<dbReference type="RefSeq" id="WP_154435112.1">
    <property type="nucleotide sequence ID" value="NZ_VUNC01000004.1"/>
</dbReference>
<name>A0A6N7XRR4_9ACTN</name>
<dbReference type="PANTHER" id="PTHR18964:SF149">
    <property type="entry name" value="BIFUNCTIONAL UDP-N-ACETYLGLUCOSAMINE 2-EPIMERASE_N-ACETYLMANNOSAMINE KINASE"/>
    <property type="match status" value="1"/>
</dbReference>
<evidence type="ECO:0000313" key="2">
    <source>
        <dbReference type="EMBL" id="MST72706.1"/>
    </source>
</evidence>
<comment type="caution">
    <text evidence="2">The sequence shown here is derived from an EMBL/GenBank/DDBJ whole genome shotgun (WGS) entry which is preliminary data.</text>
</comment>
<dbReference type="SUPFAM" id="SSF53067">
    <property type="entry name" value="Actin-like ATPase domain"/>
    <property type="match status" value="1"/>
</dbReference>
<evidence type="ECO:0000313" key="3">
    <source>
        <dbReference type="Proteomes" id="UP000469325"/>
    </source>
</evidence>
<dbReference type="InterPro" id="IPR000600">
    <property type="entry name" value="ROK"/>
</dbReference>
<proteinExistence type="inferred from homology"/>
<dbReference type="InterPro" id="IPR049874">
    <property type="entry name" value="ROK_cs"/>
</dbReference>
<dbReference type="Pfam" id="PF00480">
    <property type="entry name" value="ROK"/>
    <property type="match status" value="1"/>
</dbReference>
<comment type="similarity">
    <text evidence="1">Belongs to the ROK (NagC/XylR) family.</text>
</comment>
<sequence length="322" mass="32854">MADTTQNECVLGIDVGGTSIKAGLFTTDGKLVDVTKIPTGALVGEEAFSRVTEGLHGLVENCGREDGDVVAVGLDVPGPVDDQGRVGMLPNIQLDPEGLMAALAAKFPDSALAFVNDANAAALGELWQGSGKGFGSFVMVTLGTGVGGGVIVNGRLVSGAFGAGGEIGHITVEPNETLSCGCGRKGCLEQYASAKGLVRMYREQCAHLGLEAAKIEHATDTISVFEAYKAQDPAAVRAVGDMCDKLGLALAQISCVIDPAAYLIGGGVAGAFDLFGESLSTAFRSHCLATSAGAKILPCSLGNKAGMYGVAYAALQQRRVRA</sequence>
<dbReference type="Gene3D" id="3.30.420.40">
    <property type="match status" value="2"/>
</dbReference>
<dbReference type="Proteomes" id="UP000469325">
    <property type="component" value="Unassembled WGS sequence"/>
</dbReference>
<gene>
    <name evidence="2" type="ORF">FYJ68_06255</name>
</gene>
<accession>A0A6N7XRR4</accession>
<dbReference type="PANTHER" id="PTHR18964">
    <property type="entry name" value="ROK (REPRESSOR, ORF, KINASE) FAMILY"/>
    <property type="match status" value="1"/>
</dbReference>
<dbReference type="AlphaFoldDB" id="A0A6N7XRR4"/>
<organism evidence="2 3">
    <name type="scientific">Olsenella porci</name>
    <dbReference type="NCBI Taxonomy" id="2652279"/>
    <lineage>
        <taxon>Bacteria</taxon>
        <taxon>Bacillati</taxon>
        <taxon>Actinomycetota</taxon>
        <taxon>Coriobacteriia</taxon>
        <taxon>Coriobacteriales</taxon>
        <taxon>Atopobiaceae</taxon>
        <taxon>Olsenella</taxon>
    </lineage>
</organism>